<evidence type="ECO:0000259" key="13">
    <source>
        <dbReference type="Pfam" id="PF17484"/>
    </source>
</evidence>
<dbReference type="Proteomes" id="UP000003843">
    <property type="component" value="Unassembled WGS sequence"/>
</dbReference>
<feature type="domain" description="Transferrin-binding protein B N-lobe handle" evidence="13">
    <location>
        <begin position="64"/>
        <end position="206"/>
    </location>
</feature>
<accession>D0WDG2</accession>
<keyword evidence="5" id="KW-0472">Membrane</keyword>
<organism evidence="14 15">
    <name type="scientific">Neisseria lactamica ATCC 23970</name>
    <dbReference type="NCBI Taxonomy" id="546265"/>
    <lineage>
        <taxon>Bacteria</taxon>
        <taxon>Pseudomonadati</taxon>
        <taxon>Pseudomonadota</taxon>
        <taxon>Betaproteobacteria</taxon>
        <taxon>Neisseriales</taxon>
        <taxon>Neisseriaceae</taxon>
        <taxon>Neisseria</taxon>
    </lineage>
</organism>
<evidence type="ECO:0000313" key="15">
    <source>
        <dbReference type="Proteomes" id="UP000003843"/>
    </source>
</evidence>
<proteinExistence type="predicted"/>
<dbReference type="InterPro" id="IPR035313">
    <property type="entry name" value="TbpB_N-lobe"/>
</dbReference>
<keyword evidence="6" id="KW-0564">Palmitate</keyword>
<evidence type="ECO:0000259" key="12">
    <source>
        <dbReference type="Pfam" id="PF17483"/>
    </source>
</evidence>
<keyword evidence="3" id="KW-0732">Signal</keyword>
<evidence type="ECO:0000256" key="9">
    <source>
        <dbReference type="ARBA" id="ARBA00023628"/>
    </source>
</evidence>
<keyword evidence="7" id="KW-0998">Cell outer membrane</keyword>
<dbReference type="SUPFAM" id="SSF56925">
    <property type="entry name" value="OMPA-like"/>
    <property type="match status" value="2"/>
</dbReference>
<comment type="caution">
    <text evidence="14">The sequence shown here is derived from an EMBL/GenBank/DDBJ whole genome shotgun (WGS) entry which is preliminary data.</text>
</comment>
<comment type="subcellular location">
    <subcellularLocation>
        <location evidence="2">Cell outer membrane</location>
        <topology evidence="2">Lipid-anchor</topology>
    </subcellularLocation>
    <subcellularLocation>
        <location evidence="1">Cell surface</location>
    </subcellularLocation>
</comment>
<dbReference type="Gene3D" id="2.40.128.250">
    <property type="match status" value="1"/>
</dbReference>
<dbReference type="InterPro" id="IPR038669">
    <property type="entry name" value="TbpB_N-lobe_sf"/>
</dbReference>
<dbReference type="InterPro" id="IPR035316">
    <property type="entry name" value="TbpB_C-lobe"/>
</dbReference>
<feature type="region of interest" description="Disordered" evidence="10">
    <location>
        <begin position="474"/>
        <end position="577"/>
    </location>
</feature>
<dbReference type="InterPro" id="IPR001677">
    <property type="entry name" value="TbpB_B_D"/>
</dbReference>
<name>D0WDG2_NEILA</name>
<evidence type="ECO:0000259" key="11">
    <source>
        <dbReference type="Pfam" id="PF01298"/>
    </source>
</evidence>
<feature type="domain" description="Transferrin-binding protein B C-lobe/N-lobe beta-barrel" evidence="11">
    <location>
        <begin position="595"/>
        <end position="757"/>
    </location>
</feature>
<reference evidence="14 15" key="1">
    <citation type="submission" date="2009-10" db="EMBL/GenBank/DDBJ databases">
        <authorList>
            <person name="Weinstock G."/>
            <person name="Sodergren E."/>
            <person name="Clifton S."/>
            <person name="Fulton L."/>
            <person name="Fulton B."/>
            <person name="Courtney L."/>
            <person name="Fronick C."/>
            <person name="Harrison M."/>
            <person name="Strong C."/>
            <person name="Farmer C."/>
            <person name="Delahaunty K."/>
            <person name="Markovic C."/>
            <person name="Hall O."/>
            <person name="Minx P."/>
            <person name="Tomlinson C."/>
            <person name="Mitreva M."/>
            <person name="Nelson J."/>
            <person name="Hou S."/>
            <person name="Wollam A."/>
            <person name="Pepin K.H."/>
            <person name="Johnson M."/>
            <person name="Bhonagiri V."/>
            <person name="Nash W.E."/>
            <person name="Warren W."/>
            <person name="Chinwalla A."/>
            <person name="Mardis E.R."/>
            <person name="Wilson R.K."/>
        </authorList>
    </citation>
    <scope>NUCLEOTIDE SEQUENCE [LARGE SCALE GENOMIC DNA]</scope>
    <source>
        <strain evidence="14 15">ATCC 23970</strain>
    </source>
</reference>
<dbReference type="InterPro" id="IPR011250">
    <property type="entry name" value="OMP/PagP_B-barrel"/>
</dbReference>
<dbReference type="AlphaFoldDB" id="D0WDG2"/>
<dbReference type="GO" id="GO:0009279">
    <property type="term" value="C:cell outer membrane"/>
    <property type="evidence" value="ECO:0007669"/>
    <property type="project" value="UniProtKB-SubCell"/>
</dbReference>
<evidence type="ECO:0000256" key="5">
    <source>
        <dbReference type="ARBA" id="ARBA00023136"/>
    </source>
</evidence>
<feature type="compositionally biased region" description="Acidic residues" evidence="10">
    <location>
        <begin position="484"/>
        <end position="558"/>
    </location>
</feature>
<dbReference type="EMBL" id="ACEQ02000053">
    <property type="protein sequence ID" value="EEZ74383.1"/>
    <property type="molecule type" value="Genomic_DNA"/>
</dbReference>
<dbReference type="Pfam" id="PF01298">
    <property type="entry name" value="TbpB_B_D"/>
    <property type="match status" value="2"/>
</dbReference>
<evidence type="ECO:0000256" key="8">
    <source>
        <dbReference type="ARBA" id="ARBA00023288"/>
    </source>
</evidence>
<evidence type="ECO:0000256" key="4">
    <source>
        <dbReference type="ARBA" id="ARBA00023026"/>
    </source>
</evidence>
<protein>
    <recommendedName>
        <fullName evidence="9">Transferrin-binding protein B</fullName>
    </recommendedName>
</protein>
<keyword evidence="8" id="KW-0449">Lipoprotein</keyword>
<evidence type="ECO:0000256" key="3">
    <source>
        <dbReference type="ARBA" id="ARBA00022729"/>
    </source>
</evidence>
<feature type="domain" description="Transferrin-binding protein B C-lobe handle" evidence="12">
    <location>
        <begin position="408"/>
        <end position="481"/>
    </location>
</feature>
<dbReference type="Pfam" id="PF17483">
    <property type="entry name" value="TbpB_C"/>
    <property type="match status" value="1"/>
</dbReference>
<evidence type="ECO:0000256" key="2">
    <source>
        <dbReference type="ARBA" id="ARBA00004459"/>
    </source>
</evidence>
<feature type="compositionally biased region" description="Basic and acidic residues" evidence="10">
    <location>
        <begin position="474"/>
        <end position="483"/>
    </location>
</feature>
<dbReference type="GO" id="GO:0009986">
    <property type="term" value="C:cell surface"/>
    <property type="evidence" value="ECO:0007669"/>
    <property type="project" value="UniProtKB-SubCell"/>
</dbReference>
<evidence type="ECO:0000256" key="6">
    <source>
        <dbReference type="ARBA" id="ARBA00023139"/>
    </source>
</evidence>
<gene>
    <name evidence="14" type="ORF">NEILACOT_05598</name>
</gene>
<evidence type="ECO:0000256" key="7">
    <source>
        <dbReference type="ARBA" id="ARBA00023237"/>
    </source>
</evidence>
<evidence type="ECO:0000256" key="10">
    <source>
        <dbReference type="SAM" id="MobiDB-lite"/>
    </source>
</evidence>
<feature type="domain" description="Transferrin-binding protein B C-lobe/N-lobe beta-barrel" evidence="11">
    <location>
        <begin position="209"/>
        <end position="378"/>
    </location>
</feature>
<evidence type="ECO:0000256" key="1">
    <source>
        <dbReference type="ARBA" id="ARBA00004241"/>
    </source>
</evidence>
<evidence type="ECO:0000313" key="14">
    <source>
        <dbReference type="EMBL" id="EEZ74383.1"/>
    </source>
</evidence>
<sequence>MIIIINQIWKIVGMCKPNYGGIALLPLLLASCIGGNFGVQPVAEPTPTEQTPAGFKPSNPADKPAPAPAKPSKETTPVNQPAVGAAMRLPRRNIASYKKDGTEIPDKHQAEEYLPLKEEDILFLDGTPQEQADKLKKKINERYPDVKVITSQKEEEKYQYQFVRAGYVFTKAEGKENEKEKTSDGKEFVNRFSYDGFVYYSGEHPSQSLPSAGTVQYSGNWQYMTDAKRHRTGKAVSSMDLGYTTYYGNEIGAASYEARDADDREKHPAEYTVDFDNKTLNGKLIKNQYVQNKSNPNEPKKPLTIYNITATLDGNRFTGSASVNPDLAKNHANKEHLFFHTNADQRLEGGFFGDKGEELAGRFISNDNSVFGVFAGKQKTDASGTNPAMPSGKHTKILDSLKISVDEASDNNPRPFAISSMPDLGHPDKLLVEGREIPLVNQEQIINLADGRKMTVRACCDFLTYVKLGRIKTDRPASKPKAQDEEEGEEDSSIDKGEEGEDEIGDEEGSTEDEAVEDEGSEEDEVSEDDNGENEEADEEEIEEEEGEEAEESEEESPAGEGGGGSDGIPHVPEAPKGRDIDLFLKGIRTAEAEIPKTGTAHYTGTWEARIGKPIQWDNQADKAAKAEFDVDFGGKSISGTLTEKNGVEPAFHIENGKIEGNGFYATARTRDNGINLSGNGSTDPKTFQASDLRVEGGFYGPQAAELGGTIFNKDEKSLDITEDIENEVENEVEAGVGEQLEPEAKPQFGVVFGAKKDNKEVEK</sequence>
<feature type="region of interest" description="Disordered" evidence="10">
    <location>
        <begin position="43"/>
        <end position="79"/>
    </location>
</feature>
<dbReference type="Gene3D" id="2.40.128.240">
    <property type="match status" value="1"/>
</dbReference>
<dbReference type="Pfam" id="PF17484">
    <property type="entry name" value="TbpB_A"/>
    <property type="match status" value="1"/>
</dbReference>
<dbReference type="InterPro" id="IPR038197">
    <property type="entry name" value="TbpB_C-lobe_sf"/>
</dbReference>
<dbReference type="Gene3D" id="2.40.160.90">
    <property type="match status" value="2"/>
</dbReference>
<keyword evidence="4" id="KW-0843">Virulence</keyword>